<dbReference type="Proteomes" id="UP001159405">
    <property type="component" value="Unassembled WGS sequence"/>
</dbReference>
<comment type="caution">
    <text evidence="4">The sequence shown here is derived from an EMBL/GenBank/DDBJ whole genome shotgun (WGS) entry which is preliminary data.</text>
</comment>
<dbReference type="Pfam" id="PF13871">
    <property type="entry name" value="Helicase_C_4"/>
    <property type="match status" value="1"/>
</dbReference>
<gene>
    <name evidence="4" type="ORF">PLOB_00006013</name>
</gene>
<dbReference type="EMBL" id="CALNXK010000127">
    <property type="protein sequence ID" value="CAH3163879.1"/>
    <property type="molecule type" value="Genomic_DNA"/>
</dbReference>
<evidence type="ECO:0000259" key="3">
    <source>
        <dbReference type="Pfam" id="PF25373"/>
    </source>
</evidence>
<dbReference type="PANTHER" id="PTHR12706:SF33">
    <property type="entry name" value="PROTEIN WITH HELICASE_C DOMAIN"/>
    <property type="match status" value="1"/>
</dbReference>
<reference evidence="4 5" key="1">
    <citation type="submission" date="2022-05" db="EMBL/GenBank/DDBJ databases">
        <authorList>
            <consortium name="Genoscope - CEA"/>
            <person name="William W."/>
        </authorList>
    </citation>
    <scope>NUCLEOTIDE SEQUENCE [LARGE SCALE GENOMIC DNA]</scope>
</reference>
<accession>A0ABN8QGZ4</accession>
<keyword evidence="5" id="KW-1185">Reference proteome</keyword>
<dbReference type="PANTHER" id="PTHR12706">
    <property type="entry name" value="STRAWBERRY NOTCH-RELATED"/>
    <property type="match status" value="1"/>
</dbReference>
<evidence type="ECO:0000313" key="5">
    <source>
        <dbReference type="Proteomes" id="UP001159405"/>
    </source>
</evidence>
<proteinExistence type="predicted"/>
<feature type="domain" description="Strawberry notch helicase C" evidence="2">
    <location>
        <begin position="1"/>
        <end position="227"/>
    </location>
</feature>
<evidence type="ECO:0000313" key="4">
    <source>
        <dbReference type="EMBL" id="CAH3163879.1"/>
    </source>
</evidence>
<feature type="region of interest" description="Disordered" evidence="1">
    <location>
        <begin position="464"/>
        <end position="492"/>
    </location>
</feature>
<dbReference type="Pfam" id="PF25373">
    <property type="entry name" value="SBNO"/>
    <property type="match status" value="1"/>
</dbReference>
<feature type="domain" description="SBNO alpha/beta" evidence="3">
    <location>
        <begin position="265"/>
        <end position="373"/>
    </location>
</feature>
<feature type="compositionally biased region" description="Basic and acidic residues" evidence="1">
    <location>
        <begin position="466"/>
        <end position="490"/>
    </location>
</feature>
<dbReference type="InterPro" id="IPR057332">
    <property type="entry name" value="SBNO_a/b_dom"/>
</dbReference>
<organism evidence="4 5">
    <name type="scientific">Porites lobata</name>
    <dbReference type="NCBI Taxonomy" id="104759"/>
    <lineage>
        <taxon>Eukaryota</taxon>
        <taxon>Metazoa</taxon>
        <taxon>Cnidaria</taxon>
        <taxon>Anthozoa</taxon>
        <taxon>Hexacorallia</taxon>
        <taxon>Scleractinia</taxon>
        <taxon>Fungiina</taxon>
        <taxon>Poritidae</taxon>
        <taxon>Porites</taxon>
    </lineage>
</organism>
<protein>
    <submittedName>
        <fullName evidence="4">Uncharacterized protein</fullName>
    </submittedName>
</protein>
<dbReference type="InterPro" id="IPR026741">
    <property type="entry name" value="SNO"/>
</dbReference>
<name>A0ABN8QGZ4_9CNID</name>
<evidence type="ECO:0000256" key="1">
    <source>
        <dbReference type="SAM" id="MobiDB-lite"/>
    </source>
</evidence>
<sequence>MNGTKLVAIISDAASTGISLHADLRAANQCRRVHVTIELPWSADKAVQQLGRSHRSNQTSGPIYKLVTTNLGGERRFAAAVARRLQSLGALTKGDRRAATGADLTQFNLDTPYGRSALRNMYQAITLQSICPGVALSKVLLAAQIPDKHEFTEFNSIARQCLLSMGVTDASFVVKDKDASDVEKFLNRILGLSVERQNLLFSYFCECLNAAIETAKREGRYSEGVTDVSGSSITMVGTAQPVFSDFQRGLMETKHMTVNVDRGIGWDSAVKQVQDNGKNKFDGFYCSKREQKGRRLYLLAIQKESSTHLFNITRPNTGRSPFEEEKTDLLHKYNRISLEDAEAGWKAQYERTRDHCIHGLGCKTGPSCKIGCRINQIHLLCGGIIPLLSALEMAMAKNADKIGLSKESRSLREVRVELDNGQRLVGLRYPEQLIPEATLFLKEQKLLDAVIATTPPVTIKNFFKPKTVERSPESNKSASEHQDVKEKSGENDCNEIENQEIENNAKNSTDDKQATIKVSKKEVKSIYFKSKGREKEELPENKGPFKGTAKCNGLVRHLSEPLSKENLQGKNSLKRTSSEASSRAFCLRLGNGLTKILRTKWRRKFSALFVGRNLRAD</sequence>
<evidence type="ECO:0000259" key="2">
    <source>
        <dbReference type="Pfam" id="PF13871"/>
    </source>
</evidence>
<dbReference type="InterPro" id="IPR026937">
    <property type="entry name" value="SBNO_Helicase_C_dom"/>
</dbReference>